<keyword evidence="1" id="KW-0812">Transmembrane</keyword>
<name>A0A6G9QPN9_9GAMM</name>
<reference evidence="2 3" key="1">
    <citation type="submission" date="2020-03" db="EMBL/GenBank/DDBJ databases">
        <title>Complete genome sequence of Shewanella sp.</title>
        <authorList>
            <person name="Kim Y.-S."/>
            <person name="Kim S.-J."/>
            <person name="Jung H.-K."/>
            <person name="Kim K.-H."/>
        </authorList>
    </citation>
    <scope>NUCLEOTIDE SEQUENCE [LARGE SCALE GENOMIC DNA]</scope>
    <source>
        <strain evidence="2 3">PN3F2</strain>
        <plasmid evidence="2 3">pPN3F2_1</plasmid>
    </source>
</reference>
<keyword evidence="1" id="KW-1133">Transmembrane helix</keyword>
<dbReference type="AlphaFoldDB" id="A0A6G9QPN9"/>
<dbReference type="GO" id="GO:0019867">
    <property type="term" value="C:outer membrane"/>
    <property type="evidence" value="ECO:0007669"/>
    <property type="project" value="InterPro"/>
</dbReference>
<evidence type="ECO:0000256" key="1">
    <source>
        <dbReference type="SAM" id="Phobius"/>
    </source>
</evidence>
<dbReference type="KEGG" id="saes:HBH39_18395"/>
<sequence length="95" mass="11232">MAMTYRIPKKVNDSLLILFFTLEQFIPIAIAVMLGYTFKAAMESMIFAIMYFKITSYFSQNHPRGYVEHMLWYYGIMKLKLGAKTPDPMKKEFIR</sequence>
<dbReference type="RefSeq" id="WP_167680273.1">
    <property type="nucleotide sequence ID" value="NZ_CP050314.1"/>
</dbReference>
<dbReference type="InterPro" id="IPR009838">
    <property type="entry name" value="T4SS_TraL"/>
</dbReference>
<keyword evidence="3" id="KW-1185">Reference proteome</keyword>
<organism evidence="2 3">
    <name type="scientific">Shewanella aestuarii</name>
    <dbReference type="NCBI Taxonomy" id="1028752"/>
    <lineage>
        <taxon>Bacteria</taxon>
        <taxon>Pseudomonadati</taxon>
        <taxon>Pseudomonadota</taxon>
        <taxon>Gammaproteobacteria</taxon>
        <taxon>Alteromonadales</taxon>
        <taxon>Shewanellaceae</taxon>
        <taxon>Shewanella</taxon>
    </lineage>
</organism>
<dbReference type="EMBL" id="CP050314">
    <property type="protein sequence ID" value="QIR16442.1"/>
    <property type="molecule type" value="Genomic_DNA"/>
</dbReference>
<dbReference type="Proteomes" id="UP000502608">
    <property type="component" value="Plasmid pPN3F2_1"/>
</dbReference>
<geneLocation type="plasmid" evidence="2 3">
    <name>pPN3F2_1</name>
</geneLocation>
<feature type="transmembrane region" description="Helical" evidence="1">
    <location>
        <begin position="15"/>
        <end position="36"/>
    </location>
</feature>
<accession>A0A6G9QPN9</accession>
<gene>
    <name evidence="2" type="primary">traL</name>
    <name evidence="2" type="ORF">HBH39_18395</name>
</gene>
<protein>
    <submittedName>
        <fullName evidence="2">Type IV conjugative transfer system protein TraL</fullName>
    </submittedName>
</protein>
<keyword evidence="1" id="KW-0472">Membrane</keyword>
<evidence type="ECO:0000313" key="2">
    <source>
        <dbReference type="EMBL" id="QIR16442.1"/>
    </source>
</evidence>
<keyword evidence="2" id="KW-0614">Plasmid</keyword>
<evidence type="ECO:0000313" key="3">
    <source>
        <dbReference type="Proteomes" id="UP000502608"/>
    </source>
</evidence>
<dbReference type="Pfam" id="PF07178">
    <property type="entry name" value="TraL"/>
    <property type="match status" value="1"/>
</dbReference>
<proteinExistence type="predicted"/>
<dbReference type="NCBIfam" id="TIGR02762">
    <property type="entry name" value="TraL_TIGR"/>
    <property type="match status" value="1"/>
</dbReference>